<accession>A0A444YEF4</accession>
<comment type="caution">
    <text evidence="3">The sequence shown here is derived from an EMBL/GenBank/DDBJ whole genome shotgun (WGS) entry which is preliminary data.</text>
</comment>
<proteinExistence type="predicted"/>
<protein>
    <recommendedName>
        <fullName evidence="5">Transposase, Ptta/En/Spm, plant</fullName>
    </recommendedName>
</protein>
<feature type="region of interest" description="Disordered" evidence="2">
    <location>
        <begin position="1"/>
        <end position="101"/>
    </location>
</feature>
<reference evidence="3 4" key="1">
    <citation type="submission" date="2019-01" db="EMBL/GenBank/DDBJ databases">
        <title>Sequencing of cultivated peanut Arachis hypogaea provides insights into genome evolution and oil improvement.</title>
        <authorList>
            <person name="Chen X."/>
        </authorList>
    </citation>
    <scope>NUCLEOTIDE SEQUENCE [LARGE SCALE GENOMIC DNA]</scope>
    <source>
        <strain evidence="4">cv. Fuhuasheng</strain>
        <tissue evidence="3">Leaves</tissue>
    </source>
</reference>
<evidence type="ECO:0000313" key="3">
    <source>
        <dbReference type="EMBL" id="RYR00305.1"/>
    </source>
</evidence>
<dbReference type="Proteomes" id="UP000289738">
    <property type="component" value="Chromosome B07"/>
</dbReference>
<evidence type="ECO:0008006" key="5">
    <source>
        <dbReference type="Google" id="ProtNLM"/>
    </source>
</evidence>
<keyword evidence="4" id="KW-1185">Reference proteome</keyword>
<feature type="compositionally biased region" description="Basic and acidic residues" evidence="2">
    <location>
        <begin position="80"/>
        <end position="90"/>
    </location>
</feature>
<dbReference type="PANTHER" id="PTHR33144">
    <property type="entry name" value="OS10G0409366 PROTEIN-RELATED"/>
    <property type="match status" value="1"/>
</dbReference>
<dbReference type="Pfam" id="PF03004">
    <property type="entry name" value="Transposase_24"/>
    <property type="match status" value="1"/>
</dbReference>
<organism evidence="3 4">
    <name type="scientific">Arachis hypogaea</name>
    <name type="common">Peanut</name>
    <dbReference type="NCBI Taxonomy" id="3818"/>
    <lineage>
        <taxon>Eukaryota</taxon>
        <taxon>Viridiplantae</taxon>
        <taxon>Streptophyta</taxon>
        <taxon>Embryophyta</taxon>
        <taxon>Tracheophyta</taxon>
        <taxon>Spermatophyta</taxon>
        <taxon>Magnoliopsida</taxon>
        <taxon>eudicotyledons</taxon>
        <taxon>Gunneridae</taxon>
        <taxon>Pentapetalae</taxon>
        <taxon>rosids</taxon>
        <taxon>fabids</taxon>
        <taxon>Fabales</taxon>
        <taxon>Fabaceae</taxon>
        <taxon>Papilionoideae</taxon>
        <taxon>50 kb inversion clade</taxon>
        <taxon>dalbergioids sensu lato</taxon>
        <taxon>Dalbergieae</taxon>
        <taxon>Pterocarpus clade</taxon>
        <taxon>Arachis</taxon>
    </lineage>
</organism>
<sequence>MPRKPRYTVSTAAGTVAARNNQTHATPHTDGTHDTGGNTSSAQRRARAPPPPHSDNGARQSHVNAISDIGDARASATNTKHPDLHEVVDDHSEDEDYDPEADKVESFDDHVDDLFSAHEVERQGTANSKKKDTDYWVVDVIENGVTSCMELTVKEALALPPEKKIVLNHNRELQQVGQAAGLLSGFLGTLGFDFQQLPICEKSWKTMSKASKDHAFDQVKRVFHYEDDGRGRIKREIVQRIGRSWRNARNHLFHKVYDKELTFEENLKRKPAGIEANHWKKFIQYRLDEDSQEKCRKNVINRSKQLYTHTGGSKTMARKRHEEEQRQGRPIGRGEGWTMSHKKKNGSYMNEDARVVGNDSLAQVLGKEHPGRVRGLDFGPCRNQCFRNIPQQSDYDIEIVKLKAEAVELKAAAAEEKAKRQRMEAEVAEEKAKIQTMKNLLRYIIQQQRGNLPPEIAVDLDSLRSAPTSFHAR</sequence>
<evidence type="ECO:0000256" key="2">
    <source>
        <dbReference type="SAM" id="MobiDB-lite"/>
    </source>
</evidence>
<dbReference type="AlphaFoldDB" id="A0A444YEF4"/>
<evidence type="ECO:0000256" key="1">
    <source>
        <dbReference type="SAM" id="Coils"/>
    </source>
</evidence>
<feature type="coiled-coil region" evidence="1">
    <location>
        <begin position="397"/>
        <end position="440"/>
    </location>
</feature>
<feature type="region of interest" description="Disordered" evidence="2">
    <location>
        <begin position="309"/>
        <end position="341"/>
    </location>
</feature>
<feature type="compositionally biased region" description="Low complexity" evidence="2">
    <location>
        <begin position="23"/>
        <end position="43"/>
    </location>
</feature>
<feature type="compositionally biased region" description="Polar residues" evidence="2">
    <location>
        <begin position="8"/>
        <end position="22"/>
    </location>
</feature>
<evidence type="ECO:0000313" key="4">
    <source>
        <dbReference type="Proteomes" id="UP000289738"/>
    </source>
</evidence>
<dbReference type="PANTHER" id="PTHR33144:SF45">
    <property type="entry name" value="TRANSPOSASE TNP1_EN_SPM-LIKE DOMAIN-CONTAINING PROTEIN"/>
    <property type="match status" value="1"/>
</dbReference>
<name>A0A444YEF4_ARAHY</name>
<keyword evidence="1" id="KW-0175">Coiled coil</keyword>
<gene>
    <name evidence="3" type="ORF">Ahy_B07g088428</name>
</gene>
<dbReference type="InterPro" id="IPR004252">
    <property type="entry name" value="Probable_transposase_24"/>
</dbReference>
<dbReference type="EMBL" id="SDMP01000017">
    <property type="protein sequence ID" value="RYR00305.1"/>
    <property type="molecule type" value="Genomic_DNA"/>
</dbReference>